<feature type="region of interest" description="Disordered" evidence="1">
    <location>
        <begin position="155"/>
        <end position="178"/>
    </location>
</feature>
<evidence type="ECO:0000313" key="3">
    <source>
        <dbReference type="Proteomes" id="UP000386847"/>
    </source>
</evidence>
<protein>
    <submittedName>
        <fullName evidence="2">Uncharacterized protein</fullName>
    </submittedName>
</protein>
<dbReference type="EMBL" id="CP045725">
    <property type="protein sequence ID" value="QGF23346.1"/>
    <property type="molecule type" value="Genomic_DNA"/>
</dbReference>
<accession>A0A5Q2FGB6</accession>
<dbReference type="AlphaFoldDB" id="A0A5Q2FGB6"/>
<dbReference type="RefSeq" id="WP_153571877.1">
    <property type="nucleotide sequence ID" value="NZ_CP045725.1"/>
</dbReference>
<reference evidence="2 3" key="1">
    <citation type="submission" date="2019-10" db="EMBL/GenBank/DDBJ databases">
        <title>Genomic analysis of Raineyella sp. CBA3103.</title>
        <authorList>
            <person name="Roh S.W."/>
        </authorList>
    </citation>
    <scope>NUCLEOTIDE SEQUENCE [LARGE SCALE GENOMIC DNA]</scope>
    <source>
        <strain evidence="2 3">CBA3103</strain>
    </source>
</reference>
<gene>
    <name evidence="2" type="ORF">Rai3103_06360</name>
</gene>
<dbReference type="Proteomes" id="UP000386847">
    <property type="component" value="Chromosome"/>
</dbReference>
<sequence>MRIDELLQGVEAAVLALTGRLLPRPSDAHAALLAIADALGSPPYEIHGPQARFRWELNGIMIEVGVDRFFDQWEVGCRAFPYDPEVSAREHVAFVSATPDLSPPHLWSISTGQAPPCSWAPGPFLLPRWSDVATELGFLLALLPSDLATIPRPGSANRWCSPAPSRGAGSPLGPSRTA</sequence>
<evidence type="ECO:0000256" key="1">
    <source>
        <dbReference type="SAM" id="MobiDB-lite"/>
    </source>
</evidence>
<proteinExistence type="predicted"/>
<dbReference type="KEGG" id="rain:Rai3103_06360"/>
<organism evidence="2 3">
    <name type="scientific">Raineyella fluvialis</name>
    <dbReference type="NCBI Taxonomy" id="2662261"/>
    <lineage>
        <taxon>Bacteria</taxon>
        <taxon>Bacillati</taxon>
        <taxon>Actinomycetota</taxon>
        <taxon>Actinomycetes</taxon>
        <taxon>Propionibacteriales</taxon>
        <taxon>Propionibacteriaceae</taxon>
        <taxon>Raineyella</taxon>
    </lineage>
</organism>
<evidence type="ECO:0000313" key="2">
    <source>
        <dbReference type="EMBL" id="QGF23346.1"/>
    </source>
</evidence>
<keyword evidence="3" id="KW-1185">Reference proteome</keyword>
<name>A0A5Q2FGB6_9ACTN</name>